<keyword evidence="5 6" id="KW-0408">Iron</keyword>
<dbReference type="Proteomes" id="UP000015346">
    <property type="component" value="Unassembled WGS sequence"/>
</dbReference>
<keyword evidence="7" id="KW-0732">Signal</keyword>
<dbReference type="Gene3D" id="1.10.760.10">
    <property type="entry name" value="Cytochrome c-like domain"/>
    <property type="match status" value="1"/>
</dbReference>
<gene>
    <name evidence="9" type="ORF">ruthe_02137</name>
</gene>
<dbReference type="RefSeq" id="WP_021098221.1">
    <property type="nucleotide sequence ID" value="NZ_KE557322.1"/>
</dbReference>
<dbReference type="PANTHER" id="PTHR33751">
    <property type="entry name" value="CBB3-TYPE CYTOCHROME C OXIDASE SUBUNIT FIXP"/>
    <property type="match status" value="1"/>
</dbReference>
<dbReference type="HOGENOM" id="CLU_128253_2_3_5"/>
<evidence type="ECO:0000259" key="8">
    <source>
        <dbReference type="PROSITE" id="PS51007"/>
    </source>
</evidence>
<keyword evidence="1" id="KW-0813">Transport</keyword>
<feature type="domain" description="Cytochrome c" evidence="8">
    <location>
        <begin position="20"/>
        <end position="99"/>
    </location>
</feature>
<dbReference type="PANTHER" id="PTHR33751:SF9">
    <property type="entry name" value="CYTOCHROME C4"/>
    <property type="match status" value="1"/>
</dbReference>
<dbReference type="InterPro" id="IPR050597">
    <property type="entry name" value="Cytochrome_c_Oxidase_Subunit"/>
</dbReference>
<name>S9QY07_9RHOB</name>
<evidence type="ECO:0000256" key="1">
    <source>
        <dbReference type="ARBA" id="ARBA00022448"/>
    </source>
</evidence>
<dbReference type="SUPFAM" id="SSF46626">
    <property type="entry name" value="Cytochrome c"/>
    <property type="match status" value="1"/>
</dbReference>
<dbReference type="PROSITE" id="PS51007">
    <property type="entry name" value="CYTC"/>
    <property type="match status" value="1"/>
</dbReference>
<dbReference type="GO" id="GO:0020037">
    <property type="term" value="F:heme binding"/>
    <property type="evidence" value="ECO:0007669"/>
    <property type="project" value="InterPro"/>
</dbReference>
<evidence type="ECO:0000256" key="5">
    <source>
        <dbReference type="ARBA" id="ARBA00023004"/>
    </source>
</evidence>
<evidence type="ECO:0000313" key="10">
    <source>
        <dbReference type="Proteomes" id="UP000015346"/>
    </source>
</evidence>
<comment type="caution">
    <text evidence="9">The sequence shown here is derived from an EMBL/GenBank/DDBJ whole genome shotgun (WGS) entry which is preliminary data.</text>
</comment>
<accession>S9QY07</accession>
<evidence type="ECO:0000256" key="4">
    <source>
        <dbReference type="ARBA" id="ARBA00022982"/>
    </source>
</evidence>
<keyword evidence="4" id="KW-0249">Electron transport</keyword>
<dbReference type="AlphaFoldDB" id="S9QY07"/>
<dbReference type="Pfam" id="PF00034">
    <property type="entry name" value="Cytochrom_C"/>
    <property type="match status" value="1"/>
</dbReference>
<dbReference type="InterPro" id="IPR009056">
    <property type="entry name" value="Cyt_c-like_dom"/>
</dbReference>
<evidence type="ECO:0000256" key="3">
    <source>
        <dbReference type="ARBA" id="ARBA00022723"/>
    </source>
</evidence>
<dbReference type="STRING" id="1123069.ruthe_02137"/>
<evidence type="ECO:0000256" key="6">
    <source>
        <dbReference type="PROSITE-ProRule" id="PRU00433"/>
    </source>
</evidence>
<reference evidence="9 10" key="1">
    <citation type="journal article" date="2013" name="Stand. Genomic Sci.">
        <title>Genome sequence of the reddish-pigmented Rubellimicrobium thermophilum type strain (DSM 16684(T)), a member of the Roseobacter clade.</title>
        <authorList>
            <person name="Fiebig A."/>
            <person name="Riedel T."/>
            <person name="Gronow S."/>
            <person name="Petersen J."/>
            <person name="Klenk H.P."/>
            <person name="Goker M."/>
        </authorList>
    </citation>
    <scope>NUCLEOTIDE SEQUENCE [LARGE SCALE GENOMIC DNA]</scope>
    <source>
        <strain evidence="9 10">DSM 16684</strain>
    </source>
</reference>
<dbReference type="InterPro" id="IPR036909">
    <property type="entry name" value="Cyt_c-like_dom_sf"/>
</dbReference>
<protein>
    <submittedName>
        <fullName evidence="9">Cytochrome c553</fullName>
    </submittedName>
</protein>
<feature type="chain" id="PRO_5004555620" evidence="7">
    <location>
        <begin position="23"/>
        <end position="99"/>
    </location>
</feature>
<keyword evidence="10" id="KW-1185">Reference proteome</keyword>
<feature type="signal peptide" evidence="7">
    <location>
        <begin position="1"/>
        <end position="22"/>
    </location>
</feature>
<dbReference type="EMBL" id="AOLV01000023">
    <property type="protein sequence ID" value="EPX84523.1"/>
    <property type="molecule type" value="Genomic_DNA"/>
</dbReference>
<dbReference type="OrthoDB" id="9805828at2"/>
<dbReference type="GO" id="GO:0009055">
    <property type="term" value="F:electron transfer activity"/>
    <property type="evidence" value="ECO:0007669"/>
    <property type="project" value="InterPro"/>
</dbReference>
<keyword evidence="2 6" id="KW-0349">Heme</keyword>
<dbReference type="GO" id="GO:0046872">
    <property type="term" value="F:metal ion binding"/>
    <property type="evidence" value="ECO:0007669"/>
    <property type="project" value="UniProtKB-KW"/>
</dbReference>
<organism evidence="9 10">
    <name type="scientific">Rubellimicrobium thermophilum DSM 16684</name>
    <dbReference type="NCBI Taxonomy" id="1123069"/>
    <lineage>
        <taxon>Bacteria</taxon>
        <taxon>Pseudomonadati</taxon>
        <taxon>Pseudomonadota</taxon>
        <taxon>Alphaproteobacteria</taxon>
        <taxon>Rhodobacterales</taxon>
        <taxon>Roseobacteraceae</taxon>
        <taxon>Rubellimicrobium</taxon>
    </lineage>
</organism>
<sequence>MNARFHRAAMTAVLLAAGAAQAEPSSGLLLAQPCAGCHGQDGAGQGATPAIAGLDREAFLEAWAAFRADARPATVMNRITKGYTEEEAALLADHFASLQ</sequence>
<evidence type="ECO:0000256" key="7">
    <source>
        <dbReference type="SAM" id="SignalP"/>
    </source>
</evidence>
<evidence type="ECO:0000313" key="9">
    <source>
        <dbReference type="EMBL" id="EPX84523.1"/>
    </source>
</evidence>
<proteinExistence type="predicted"/>
<keyword evidence="3 6" id="KW-0479">Metal-binding</keyword>
<evidence type="ECO:0000256" key="2">
    <source>
        <dbReference type="ARBA" id="ARBA00022617"/>
    </source>
</evidence>